<evidence type="ECO:0000313" key="2">
    <source>
        <dbReference type="EMBL" id="KAF3860251.1"/>
    </source>
</evidence>
<reference evidence="2 3" key="1">
    <citation type="submission" date="2020-03" db="EMBL/GenBank/DDBJ databases">
        <title>Dissostichus mawsoni Genome sequencing and assembly.</title>
        <authorList>
            <person name="Park H."/>
        </authorList>
    </citation>
    <scope>NUCLEOTIDE SEQUENCE [LARGE SCALE GENOMIC DNA]</scope>
    <source>
        <strain evidence="2">DM0001</strain>
        <tissue evidence="2">Muscle</tissue>
    </source>
</reference>
<evidence type="ECO:0000313" key="3">
    <source>
        <dbReference type="Proteomes" id="UP000518266"/>
    </source>
</evidence>
<sequence>MNVSTGQSESEGTNGTGVIGRSQSFSTREDVEKEIKQCGVSVKNLKANYEIQNQQSADNNANRVYKRKRSLPVVNPILNNDQLTRSLEVQTDISYVQECIEMRKERIVFLFLEHWRKYTISESFRTKMTAVKGNKLDVGWEDYNDFSAQITGRCRAKMTSSSFS</sequence>
<evidence type="ECO:0000256" key="1">
    <source>
        <dbReference type="SAM" id="MobiDB-lite"/>
    </source>
</evidence>
<dbReference type="AlphaFoldDB" id="A0A7J5ZGJ4"/>
<accession>A0A7J5ZGJ4</accession>
<feature type="region of interest" description="Disordered" evidence="1">
    <location>
        <begin position="1"/>
        <end position="25"/>
    </location>
</feature>
<name>A0A7J5ZGJ4_DISMA</name>
<protein>
    <submittedName>
        <fullName evidence="2">Uncharacterized protein</fullName>
    </submittedName>
</protein>
<feature type="compositionally biased region" description="Polar residues" evidence="1">
    <location>
        <begin position="1"/>
        <end position="13"/>
    </location>
</feature>
<proteinExistence type="predicted"/>
<keyword evidence="3" id="KW-1185">Reference proteome</keyword>
<dbReference type="OrthoDB" id="10261302at2759"/>
<dbReference type="EMBL" id="JAAKFY010000002">
    <property type="protein sequence ID" value="KAF3860251.1"/>
    <property type="molecule type" value="Genomic_DNA"/>
</dbReference>
<dbReference type="Proteomes" id="UP000518266">
    <property type="component" value="Unassembled WGS sequence"/>
</dbReference>
<comment type="caution">
    <text evidence="2">The sequence shown here is derived from an EMBL/GenBank/DDBJ whole genome shotgun (WGS) entry which is preliminary data.</text>
</comment>
<organism evidence="2 3">
    <name type="scientific">Dissostichus mawsoni</name>
    <name type="common">Antarctic cod</name>
    <dbReference type="NCBI Taxonomy" id="36200"/>
    <lineage>
        <taxon>Eukaryota</taxon>
        <taxon>Metazoa</taxon>
        <taxon>Chordata</taxon>
        <taxon>Craniata</taxon>
        <taxon>Vertebrata</taxon>
        <taxon>Euteleostomi</taxon>
        <taxon>Actinopterygii</taxon>
        <taxon>Neopterygii</taxon>
        <taxon>Teleostei</taxon>
        <taxon>Neoteleostei</taxon>
        <taxon>Acanthomorphata</taxon>
        <taxon>Eupercaria</taxon>
        <taxon>Perciformes</taxon>
        <taxon>Notothenioidei</taxon>
        <taxon>Nototheniidae</taxon>
        <taxon>Dissostichus</taxon>
    </lineage>
</organism>
<gene>
    <name evidence="2" type="ORF">F7725_000506</name>
</gene>